<dbReference type="PANTHER" id="PTHR30480">
    <property type="entry name" value="BETA-HEXOSAMINIDASE-RELATED"/>
    <property type="match status" value="1"/>
</dbReference>
<keyword evidence="4 10" id="KW-0378">Hydrolase</keyword>
<feature type="active site" description="Proton donor/acceptor" evidence="10">
    <location>
        <position position="198"/>
    </location>
</feature>
<dbReference type="RefSeq" id="WP_267848436.1">
    <property type="nucleotide sequence ID" value="NZ_JAPMXC010000005.1"/>
</dbReference>
<sequence>MQQAKPTAPNAALDLTRRGPGPVMIDVPGTALDETDVRRIAHPLTGGVILFARNYQNRAQLSLLTHQIRMLRPDILIAVDQEGGRVQRFRTDGFTTLPPMRRLGELWDEDVLTAVEAATATGFVLGSELRASGIDLSFTPVLDLDYGVSKAIGSRAFHRDPRVVTLLARSLTHGLSLAGMANCAKHFPGHGYVEADTHLGPAIDDRPLDEILHNDARPFLWSGLAISSVMAAHVVYPQVDALPAGFSRIWLQRVLRRELGFHGAIFSDDLSMEGARVAGDVVRGAKMALDAGCDMVLVCNCPEEAEKVLDGLRHTASRQSVRRIRRLQARGKAVPWSKLPRLPEYQIARARVEALVADAPPT</sequence>
<keyword evidence="7 10" id="KW-0326">Glycosidase</keyword>
<dbReference type="PANTHER" id="PTHR30480:SF13">
    <property type="entry name" value="BETA-HEXOSAMINIDASE"/>
    <property type="match status" value="1"/>
</dbReference>
<organism evidence="12 13">
    <name type="scientific">Robbsia betulipollinis</name>
    <dbReference type="NCBI Taxonomy" id="2981849"/>
    <lineage>
        <taxon>Bacteria</taxon>
        <taxon>Pseudomonadati</taxon>
        <taxon>Pseudomonadota</taxon>
        <taxon>Betaproteobacteria</taxon>
        <taxon>Burkholderiales</taxon>
        <taxon>Burkholderiaceae</taxon>
        <taxon>Robbsia</taxon>
    </lineage>
</organism>
<keyword evidence="9 10" id="KW-0961">Cell wall biogenesis/degradation</keyword>
<evidence type="ECO:0000313" key="13">
    <source>
        <dbReference type="Proteomes" id="UP001082899"/>
    </source>
</evidence>
<evidence type="ECO:0000256" key="5">
    <source>
        <dbReference type="ARBA" id="ARBA00022960"/>
    </source>
</evidence>
<comment type="caution">
    <text evidence="12">The sequence shown here is derived from an EMBL/GenBank/DDBJ whole genome shotgun (WGS) entry which is preliminary data.</text>
</comment>
<evidence type="ECO:0000256" key="10">
    <source>
        <dbReference type="HAMAP-Rule" id="MF_00364"/>
    </source>
</evidence>
<dbReference type="EC" id="3.2.1.52" evidence="10"/>
<accession>A0ABT3ZPS3</accession>
<evidence type="ECO:0000256" key="1">
    <source>
        <dbReference type="ARBA" id="ARBA00001231"/>
    </source>
</evidence>
<name>A0ABT3ZPS3_9BURK</name>
<feature type="binding site" evidence="10">
    <location>
        <begin position="185"/>
        <end position="186"/>
    </location>
    <ligand>
        <name>substrate</name>
    </ligand>
</feature>
<dbReference type="InterPro" id="IPR050226">
    <property type="entry name" value="NagZ_Beta-hexosaminidase"/>
</dbReference>
<dbReference type="InterPro" id="IPR017853">
    <property type="entry name" value="GH"/>
</dbReference>
<comment type="pathway">
    <text evidence="10">Cell wall biogenesis; peptidoglycan recycling.</text>
</comment>
<dbReference type="NCBIfam" id="NF003740">
    <property type="entry name" value="PRK05337.1"/>
    <property type="match status" value="1"/>
</dbReference>
<feature type="binding site" evidence="10">
    <location>
        <position position="80"/>
    </location>
    <ligand>
        <name>substrate</name>
    </ligand>
</feature>
<keyword evidence="2 10" id="KW-0963">Cytoplasm</keyword>
<comment type="function">
    <text evidence="10">Plays a role in peptidoglycan recycling by cleaving the terminal beta-1,4-linked N-acetylglucosamine (GlcNAc) from peptide-linked peptidoglycan fragments, giving rise to free GlcNAc, anhydro-N-acetylmuramic acid and anhydro-N-acetylmuramic acid-linked peptides.</text>
</comment>
<evidence type="ECO:0000256" key="8">
    <source>
        <dbReference type="ARBA" id="ARBA00023306"/>
    </source>
</evidence>
<protein>
    <recommendedName>
        <fullName evidence="10">Beta-hexosaminidase</fullName>
        <ecNumber evidence="10">3.2.1.52</ecNumber>
    </recommendedName>
    <alternativeName>
        <fullName evidence="10">Beta-N-acetylhexosaminidase</fullName>
    </alternativeName>
    <alternativeName>
        <fullName evidence="10">N-acetyl-beta-glucosaminidase</fullName>
    </alternativeName>
</protein>
<dbReference type="InterPro" id="IPR036962">
    <property type="entry name" value="Glyco_hydro_3_N_sf"/>
</dbReference>
<dbReference type="Pfam" id="PF00933">
    <property type="entry name" value="Glyco_hydro_3"/>
    <property type="match status" value="1"/>
</dbReference>
<proteinExistence type="inferred from homology"/>
<feature type="site" description="Important for catalytic activity" evidence="10">
    <location>
        <position position="196"/>
    </location>
</feature>
<evidence type="ECO:0000256" key="4">
    <source>
        <dbReference type="ARBA" id="ARBA00022801"/>
    </source>
</evidence>
<gene>
    <name evidence="10 12" type="primary">nagZ</name>
    <name evidence="12" type="ORF">OVY01_15255</name>
</gene>
<dbReference type="HAMAP" id="MF_00364">
    <property type="entry name" value="NagZ"/>
    <property type="match status" value="1"/>
</dbReference>
<comment type="subcellular location">
    <subcellularLocation>
        <location evidence="10">Cytoplasm</location>
    </subcellularLocation>
</comment>
<feature type="binding site" evidence="10">
    <location>
        <position position="155"/>
    </location>
    <ligand>
        <name>substrate</name>
    </ligand>
</feature>
<evidence type="ECO:0000313" key="12">
    <source>
        <dbReference type="EMBL" id="MCY0388543.1"/>
    </source>
</evidence>
<dbReference type="EMBL" id="JAPMXC010000005">
    <property type="protein sequence ID" value="MCY0388543.1"/>
    <property type="molecule type" value="Genomic_DNA"/>
</dbReference>
<feature type="domain" description="Glycoside hydrolase family 3 N-terminal" evidence="11">
    <location>
        <begin position="31"/>
        <end position="326"/>
    </location>
</feature>
<feature type="binding site" evidence="10">
    <location>
        <position position="88"/>
    </location>
    <ligand>
        <name>substrate</name>
    </ligand>
</feature>
<dbReference type="InterPro" id="IPR001764">
    <property type="entry name" value="Glyco_hydro_3_N"/>
</dbReference>
<evidence type="ECO:0000256" key="7">
    <source>
        <dbReference type="ARBA" id="ARBA00023295"/>
    </source>
</evidence>
<dbReference type="SUPFAM" id="SSF51445">
    <property type="entry name" value="(Trans)glycosidases"/>
    <property type="match status" value="1"/>
</dbReference>
<comment type="catalytic activity">
    <reaction evidence="1 10">
        <text>Hydrolysis of terminal non-reducing N-acetyl-D-hexosamine residues in N-acetyl-beta-D-hexosaminides.</text>
        <dbReference type="EC" id="3.2.1.52"/>
    </reaction>
</comment>
<dbReference type="InterPro" id="IPR022956">
    <property type="entry name" value="Beta_hexosaminidase_bac"/>
</dbReference>
<evidence type="ECO:0000256" key="2">
    <source>
        <dbReference type="ARBA" id="ARBA00022490"/>
    </source>
</evidence>
<feature type="active site" description="Nucleophile" evidence="10">
    <location>
        <position position="268"/>
    </location>
</feature>
<keyword evidence="6 10" id="KW-0573">Peptidoglycan synthesis</keyword>
<dbReference type="GO" id="GO:0004563">
    <property type="term" value="F:beta-N-acetylhexosaminidase activity"/>
    <property type="evidence" value="ECO:0007669"/>
    <property type="project" value="UniProtKB-EC"/>
</dbReference>
<reference evidence="12" key="1">
    <citation type="submission" date="2022-11" db="EMBL/GenBank/DDBJ databases">
        <title>Robbsia betulipollinis sp. nov., isolated from pollen of birch (Betula pendula).</title>
        <authorList>
            <person name="Shi H."/>
            <person name="Ambika Manirajan B."/>
            <person name="Ratering S."/>
            <person name="Geissler-Plaum R."/>
            <person name="Schnell S."/>
        </authorList>
    </citation>
    <scope>NUCLEOTIDE SEQUENCE</scope>
    <source>
        <strain evidence="12">Bb-Pol-6</strain>
    </source>
</reference>
<evidence type="ECO:0000259" key="11">
    <source>
        <dbReference type="Pfam" id="PF00933"/>
    </source>
</evidence>
<dbReference type="Gene3D" id="3.20.20.300">
    <property type="entry name" value="Glycoside hydrolase, family 3, N-terminal domain"/>
    <property type="match status" value="1"/>
</dbReference>
<keyword evidence="5 10" id="KW-0133">Cell shape</keyword>
<comment type="similarity">
    <text evidence="10">Belongs to the glycosyl hydrolase 3 family. NagZ subfamily.</text>
</comment>
<keyword evidence="13" id="KW-1185">Reference proteome</keyword>
<keyword evidence="8 10" id="KW-0131">Cell cycle</keyword>
<evidence type="ECO:0000256" key="6">
    <source>
        <dbReference type="ARBA" id="ARBA00022984"/>
    </source>
</evidence>
<keyword evidence="3 10" id="KW-0132">Cell division</keyword>
<dbReference type="Proteomes" id="UP001082899">
    <property type="component" value="Unassembled WGS sequence"/>
</dbReference>
<evidence type="ECO:0000256" key="9">
    <source>
        <dbReference type="ARBA" id="ARBA00023316"/>
    </source>
</evidence>
<evidence type="ECO:0000256" key="3">
    <source>
        <dbReference type="ARBA" id="ARBA00022618"/>
    </source>
</evidence>